<dbReference type="AlphaFoldDB" id="A0A9E2SEF1"/>
<organism evidence="1 2">
    <name type="scientific">Pinibacter aurantiacus</name>
    <dbReference type="NCBI Taxonomy" id="2851599"/>
    <lineage>
        <taxon>Bacteria</taxon>
        <taxon>Pseudomonadati</taxon>
        <taxon>Bacteroidota</taxon>
        <taxon>Chitinophagia</taxon>
        <taxon>Chitinophagales</taxon>
        <taxon>Chitinophagaceae</taxon>
        <taxon>Pinibacter</taxon>
    </lineage>
</organism>
<gene>
    <name evidence="1" type="ORF">KTO63_25760</name>
</gene>
<reference evidence="1" key="1">
    <citation type="submission" date="2021-06" db="EMBL/GenBank/DDBJ databases">
        <authorList>
            <person name="Huq M.A."/>
        </authorList>
    </citation>
    <scope>NUCLEOTIDE SEQUENCE</scope>
    <source>
        <strain evidence="1">MAH-26</strain>
    </source>
</reference>
<evidence type="ECO:0000313" key="2">
    <source>
        <dbReference type="Proteomes" id="UP000812270"/>
    </source>
</evidence>
<sequence length="147" mass="16975">MKFEITHIKKGDRRIFSITQMVYNISLSLVNERSAKEAYEGLLKNVERYNAHEWLAFAQQGFSGNKESTSRMLAHMLYIVLLEIRTKAYESGDNKTFYIAGMLHNVPSRVLDENEAKEAYAELLKSVKHYNMQAWLDTVQNGFSESS</sequence>
<dbReference type="Proteomes" id="UP000812270">
    <property type="component" value="Unassembled WGS sequence"/>
</dbReference>
<accession>A0A9E2SEF1</accession>
<comment type="caution">
    <text evidence="1">The sequence shown here is derived from an EMBL/GenBank/DDBJ whole genome shotgun (WGS) entry which is preliminary data.</text>
</comment>
<keyword evidence="2" id="KW-1185">Reference proteome</keyword>
<dbReference type="EMBL" id="JAHSPG010000018">
    <property type="protein sequence ID" value="MBV4360597.1"/>
    <property type="molecule type" value="Genomic_DNA"/>
</dbReference>
<protein>
    <submittedName>
        <fullName evidence="1">Uncharacterized protein</fullName>
    </submittedName>
</protein>
<name>A0A9E2SEF1_9BACT</name>
<evidence type="ECO:0000313" key="1">
    <source>
        <dbReference type="EMBL" id="MBV4360597.1"/>
    </source>
</evidence>
<proteinExistence type="predicted"/>
<dbReference type="RefSeq" id="WP_217795125.1">
    <property type="nucleotide sequence ID" value="NZ_JAHSPG010000018.1"/>
</dbReference>